<dbReference type="PANTHER" id="PTHR30489:SF0">
    <property type="entry name" value="LIPOPROTEIN-RELEASING SYSTEM TRANSMEMBRANE PROTEIN LOLE"/>
    <property type="match status" value="1"/>
</dbReference>
<feature type="transmembrane region" description="Helical" evidence="8">
    <location>
        <begin position="320"/>
        <end position="346"/>
    </location>
</feature>
<dbReference type="InterPro" id="IPR025857">
    <property type="entry name" value="MacB_PCD"/>
</dbReference>
<evidence type="ECO:0000256" key="7">
    <source>
        <dbReference type="ARBA" id="ARBA00023136"/>
    </source>
</evidence>
<dbReference type="InterPro" id="IPR003838">
    <property type="entry name" value="ABC3_permease_C"/>
</dbReference>
<sequence length="419" mass="45222">MSNKPLNLSRFVAFRYVSAGKSSHLVSFMSAISIFGLALGLAILVIVLSVMNGFDKEMRQSVLGIVPHITISSEENLNDAQWQEVRGTIQQNPAVVSISPVIQAIGVAATEGSHKGVVINGIDAALEAESSAINRFMRAGDLKALIDNRWGVVLGQTLADRLGVELGDSVDLFSTSISINPITPLATFKGFDVVGIYRVGAQELDSNLVMINLSAARSLFRLRTPYNAVHIRTVDVLQAEMVRQEIMTDLPGALRSESWVATLGAIYENIQFSRGIISFMLWLLIGVAAFNLVVSLIMIVRDKRGDIAILRTLGASPKTINHIFMWQGCFIGLTGIAIGVVLGVLGSLYVSQFAAFIEATFSIQILNAEVYPIDFLPSELNLRDVVTVASGVLVLSLLATIYPASRAAAIQPADALRHE</sequence>
<dbReference type="GO" id="GO:0098797">
    <property type="term" value="C:plasma membrane protein complex"/>
    <property type="evidence" value="ECO:0007669"/>
    <property type="project" value="TreeGrafter"/>
</dbReference>
<evidence type="ECO:0000256" key="6">
    <source>
        <dbReference type="ARBA" id="ARBA00022989"/>
    </source>
</evidence>
<keyword evidence="5 8" id="KW-0812">Transmembrane</keyword>
<dbReference type="InterPro" id="IPR051447">
    <property type="entry name" value="Lipoprotein-release_system"/>
</dbReference>
<name>A0A2A4X9Y7_9GAMM</name>
<dbReference type="NCBIfam" id="TIGR02212">
    <property type="entry name" value="lolCE"/>
    <property type="match status" value="1"/>
</dbReference>
<evidence type="ECO:0000256" key="2">
    <source>
        <dbReference type="ARBA" id="ARBA00005236"/>
    </source>
</evidence>
<feature type="domain" description="ABC3 transporter permease C-terminal" evidence="9">
    <location>
        <begin position="279"/>
        <end position="412"/>
    </location>
</feature>
<keyword evidence="3" id="KW-0813">Transport</keyword>
<evidence type="ECO:0000256" key="4">
    <source>
        <dbReference type="ARBA" id="ARBA00022475"/>
    </source>
</evidence>
<dbReference type="Pfam" id="PF12704">
    <property type="entry name" value="MacB_PCD"/>
    <property type="match status" value="1"/>
</dbReference>
<keyword evidence="4" id="KW-1003">Cell membrane</keyword>
<keyword evidence="6 8" id="KW-1133">Transmembrane helix</keyword>
<evidence type="ECO:0000256" key="3">
    <source>
        <dbReference type="ARBA" id="ARBA00022448"/>
    </source>
</evidence>
<accession>A0A2A4X9Y7</accession>
<gene>
    <name evidence="11" type="ORF">COB20_06155</name>
</gene>
<evidence type="ECO:0000313" key="12">
    <source>
        <dbReference type="Proteomes" id="UP000218767"/>
    </source>
</evidence>
<evidence type="ECO:0000256" key="8">
    <source>
        <dbReference type="SAM" id="Phobius"/>
    </source>
</evidence>
<comment type="caution">
    <text evidence="11">The sequence shown here is derived from an EMBL/GenBank/DDBJ whole genome shotgun (WGS) entry which is preliminary data.</text>
</comment>
<dbReference type="Pfam" id="PF02687">
    <property type="entry name" value="FtsX"/>
    <property type="match status" value="1"/>
</dbReference>
<dbReference type="GO" id="GO:0042953">
    <property type="term" value="P:lipoprotein transport"/>
    <property type="evidence" value="ECO:0007669"/>
    <property type="project" value="InterPro"/>
</dbReference>
<feature type="transmembrane region" description="Helical" evidence="8">
    <location>
        <begin position="279"/>
        <end position="300"/>
    </location>
</feature>
<dbReference type="GO" id="GO:0044874">
    <property type="term" value="P:lipoprotein localization to outer membrane"/>
    <property type="evidence" value="ECO:0007669"/>
    <property type="project" value="TreeGrafter"/>
</dbReference>
<evidence type="ECO:0000256" key="5">
    <source>
        <dbReference type="ARBA" id="ARBA00022692"/>
    </source>
</evidence>
<dbReference type="AlphaFoldDB" id="A0A2A4X9Y7"/>
<evidence type="ECO:0000259" key="10">
    <source>
        <dbReference type="Pfam" id="PF12704"/>
    </source>
</evidence>
<proteinExistence type="inferred from homology"/>
<protein>
    <submittedName>
        <fullName evidence="11">Lipoprotein-releasing system transmembrane subunit LolC</fullName>
    </submittedName>
</protein>
<feature type="domain" description="MacB-like periplasmic core" evidence="10">
    <location>
        <begin position="30"/>
        <end position="246"/>
    </location>
</feature>
<organism evidence="11 12">
    <name type="scientific">SAR86 cluster bacterium</name>
    <dbReference type="NCBI Taxonomy" id="2030880"/>
    <lineage>
        <taxon>Bacteria</taxon>
        <taxon>Pseudomonadati</taxon>
        <taxon>Pseudomonadota</taxon>
        <taxon>Gammaproteobacteria</taxon>
        <taxon>SAR86 cluster</taxon>
    </lineage>
</organism>
<dbReference type="PANTHER" id="PTHR30489">
    <property type="entry name" value="LIPOPROTEIN-RELEASING SYSTEM TRANSMEMBRANE PROTEIN LOLE"/>
    <property type="match status" value="1"/>
</dbReference>
<comment type="similarity">
    <text evidence="2">Belongs to the ABC-4 integral membrane protein family. LolC/E subfamily.</text>
</comment>
<reference evidence="12" key="1">
    <citation type="submission" date="2017-08" db="EMBL/GenBank/DDBJ databases">
        <title>A dynamic microbial community with high functional redundancy inhabits the cold, oxic subseafloor aquifer.</title>
        <authorList>
            <person name="Tully B.J."/>
            <person name="Wheat C.G."/>
            <person name="Glazer B.T."/>
            <person name="Huber J.A."/>
        </authorList>
    </citation>
    <scope>NUCLEOTIDE SEQUENCE [LARGE SCALE GENOMIC DNA]</scope>
</reference>
<dbReference type="InterPro" id="IPR011925">
    <property type="entry name" value="LolCE_TM"/>
</dbReference>
<keyword evidence="11" id="KW-0449">Lipoprotein</keyword>
<keyword evidence="7 8" id="KW-0472">Membrane</keyword>
<evidence type="ECO:0000259" key="9">
    <source>
        <dbReference type="Pfam" id="PF02687"/>
    </source>
</evidence>
<evidence type="ECO:0000313" key="11">
    <source>
        <dbReference type="EMBL" id="PCI78847.1"/>
    </source>
</evidence>
<evidence type="ECO:0000256" key="1">
    <source>
        <dbReference type="ARBA" id="ARBA00004651"/>
    </source>
</evidence>
<comment type="subcellular location">
    <subcellularLocation>
        <location evidence="1">Cell membrane</location>
        <topology evidence="1">Multi-pass membrane protein</topology>
    </subcellularLocation>
</comment>
<dbReference type="EMBL" id="NVUL01000026">
    <property type="protein sequence ID" value="PCI78847.1"/>
    <property type="molecule type" value="Genomic_DNA"/>
</dbReference>
<feature type="transmembrane region" description="Helical" evidence="8">
    <location>
        <begin position="25"/>
        <end position="51"/>
    </location>
</feature>
<dbReference type="Proteomes" id="UP000218767">
    <property type="component" value="Unassembled WGS sequence"/>
</dbReference>